<sequence length="82" mass="8660">MLKPRAGEAVNFLLSASATEGLIVELADGSRATLGVIGPDGQVIADDVTREAFAVAVQAYVEFLRGRGHMRVHRSPPGQITT</sequence>
<proteinExistence type="predicted"/>
<evidence type="ECO:0000313" key="2">
    <source>
        <dbReference type="Proteomes" id="UP000256838"/>
    </source>
</evidence>
<evidence type="ECO:0000313" key="1">
    <source>
        <dbReference type="EMBL" id="RDU95413.1"/>
    </source>
</evidence>
<dbReference type="Proteomes" id="UP000256838">
    <property type="component" value="Unassembled WGS sequence"/>
</dbReference>
<dbReference type="AlphaFoldDB" id="A0A3D8JQL4"/>
<dbReference type="EMBL" id="QRGA01000020">
    <property type="protein sequence ID" value="RDU95413.1"/>
    <property type="molecule type" value="Genomic_DNA"/>
</dbReference>
<reference evidence="1 2" key="1">
    <citation type="submission" date="2018-08" db="EMBL/GenBank/DDBJ databases">
        <title>Paraburkholderia sp. DHOM06 isolated from forest soil.</title>
        <authorList>
            <person name="Gao Z.-H."/>
            <person name="Qiu L.-H."/>
        </authorList>
    </citation>
    <scope>NUCLEOTIDE SEQUENCE [LARGE SCALE GENOMIC DNA]</scope>
    <source>
        <strain evidence="1 2">DHOM06</strain>
    </source>
</reference>
<keyword evidence="2" id="KW-1185">Reference proteome</keyword>
<protein>
    <submittedName>
        <fullName evidence="1">Uncharacterized protein</fullName>
    </submittedName>
</protein>
<accession>A0A3D8JQL4</accession>
<dbReference type="OrthoDB" id="6904624at2"/>
<comment type="caution">
    <text evidence="1">The sequence shown here is derived from an EMBL/GenBank/DDBJ whole genome shotgun (WGS) entry which is preliminary data.</text>
</comment>
<name>A0A3D8JQL4_9BURK</name>
<gene>
    <name evidence="1" type="ORF">DWV00_29620</name>
</gene>
<organism evidence="1 2">
    <name type="scientific">Trinickia dinghuensis</name>
    <dbReference type="NCBI Taxonomy" id="2291023"/>
    <lineage>
        <taxon>Bacteria</taxon>
        <taxon>Pseudomonadati</taxon>
        <taxon>Pseudomonadota</taxon>
        <taxon>Betaproteobacteria</taxon>
        <taxon>Burkholderiales</taxon>
        <taxon>Burkholderiaceae</taxon>
        <taxon>Trinickia</taxon>
    </lineage>
</organism>